<sequence>MNVLIVELYYTTPATAMAANNLVRCFLGAGTTAAVNPLINIIGTQWTYCAVSGALVAVTSLLLLVYFRGWDWRRAQAGLPVTYPDVVLPGTGIQTIILHWYQSNFTFSCNGAGDSGVLKPGDDHGGDKHDSNTAPYIPPQPPVGSHHRYVFLLFNQSQSYEFPDCFEHIPPQTKDARSGFDIREFMLVADVSRRLGRPAKKKDQKVASETRSQSPVLEITDPSECEKKPRKPAKKKGRHGANPNSTSRARSGRNAEKAPDEDRLQSTQAAEGSDDQSEPTDHCFSFHSPSGSHDSEAYSPDNPDLFAGSEGSSDLSCSCYKHVMGQLVKSGLRPGANGCSNIDGLLACQKELVIQTEAIMQCKVCSQSENQANMLMIVIVAIDSVLTMLDTAVTPSRAGCYDETIQSREAGPGRKQRDVGAGFKSHMDACPLLVGGFPVPAEEKAYFIRQVLQARLAMLLLAVRRIRVCMQQDLTAALSRGRLLMIMETDRRLQLVMMKIKIAVN</sequence>
<dbReference type="Gene3D" id="3.90.280.10">
    <property type="entry name" value="PEBP-like"/>
    <property type="match status" value="1"/>
</dbReference>
<dbReference type="Pfam" id="PF01161">
    <property type="entry name" value="PBP"/>
    <property type="match status" value="1"/>
</dbReference>
<feature type="compositionally biased region" description="Basic and acidic residues" evidence="1">
    <location>
        <begin position="253"/>
        <end position="264"/>
    </location>
</feature>
<evidence type="ECO:0000313" key="3">
    <source>
        <dbReference type="EMBL" id="OKO90561.1"/>
    </source>
</evidence>
<dbReference type="EMBL" id="MNBE01000757">
    <property type="protein sequence ID" value="OKO90561.1"/>
    <property type="molecule type" value="Genomic_DNA"/>
</dbReference>
<feature type="region of interest" description="Disordered" evidence="1">
    <location>
        <begin position="196"/>
        <end position="306"/>
    </location>
</feature>
<dbReference type="AlphaFoldDB" id="A0A1Q5SRD6"/>
<reference evidence="3 4" key="1">
    <citation type="submission" date="2016-10" db="EMBL/GenBank/DDBJ databases">
        <title>Genome sequence of the ascomycete fungus Penicillium subrubescens.</title>
        <authorList>
            <person name="De Vries R.P."/>
            <person name="Peng M."/>
            <person name="Dilokpimol A."/>
            <person name="Hilden K."/>
            <person name="Makela M.R."/>
            <person name="Grigoriev I."/>
            <person name="Riley R."/>
            <person name="Granchi Z."/>
        </authorList>
    </citation>
    <scope>NUCLEOTIDE SEQUENCE [LARGE SCALE GENOMIC DNA]</scope>
    <source>
        <strain evidence="3 4">CBS 132785</strain>
    </source>
</reference>
<dbReference type="InterPro" id="IPR036610">
    <property type="entry name" value="PEBP-like_sf"/>
</dbReference>
<comment type="caution">
    <text evidence="3">The sequence shown here is derived from an EMBL/GenBank/DDBJ whole genome shotgun (WGS) entry which is preliminary data.</text>
</comment>
<keyword evidence="2" id="KW-0812">Transmembrane</keyword>
<feature type="compositionally biased region" description="Basic residues" evidence="1">
    <location>
        <begin position="228"/>
        <end position="239"/>
    </location>
</feature>
<evidence type="ECO:0000256" key="2">
    <source>
        <dbReference type="SAM" id="Phobius"/>
    </source>
</evidence>
<name>A0A1Q5SRD6_9EURO</name>
<feature type="transmembrane region" description="Helical" evidence="2">
    <location>
        <begin position="45"/>
        <end position="67"/>
    </location>
</feature>
<organism evidence="3 4">
    <name type="scientific">Penicillium subrubescens</name>
    <dbReference type="NCBI Taxonomy" id="1316194"/>
    <lineage>
        <taxon>Eukaryota</taxon>
        <taxon>Fungi</taxon>
        <taxon>Dikarya</taxon>
        <taxon>Ascomycota</taxon>
        <taxon>Pezizomycotina</taxon>
        <taxon>Eurotiomycetes</taxon>
        <taxon>Eurotiomycetidae</taxon>
        <taxon>Eurotiales</taxon>
        <taxon>Aspergillaceae</taxon>
        <taxon>Penicillium</taxon>
    </lineage>
</organism>
<evidence type="ECO:0000256" key="1">
    <source>
        <dbReference type="SAM" id="MobiDB-lite"/>
    </source>
</evidence>
<keyword evidence="2" id="KW-1133">Transmembrane helix</keyword>
<protein>
    <submittedName>
        <fullName evidence="3">Uncharacterized protein</fullName>
    </submittedName>
</protein>
<dbReference type="STRING" id="1316194.A0A1Q5SRD6"/>
<dbReference type="InterPro" id="IPR008914">
    <property type="entry name" value="PEBP"/>
</dbReference>
<dbReference type="InterPro" id="IPR035810">
    <property type="entry name" value="PEBP_euk"/>
</dbReference>
<dbReference type="SUPFAM" id="SSF49777">
    <property type="entry name" value="PEBP-like"/>
    <property type="match status" value="1"/>
</dbReference>
<evidence type="ECO:0000313" key="4">
    <source>
        <dbReference type="Proteomes" id="UP000186955"/>
    </source>
</evidence>
<dbReference type="Proteomes" id="UP000186955">
    <property type="component" value="Unassembled WGS sequence"/>
</dbReference>
<keyword evidence="2" id="KW-0472">Membrane</keyword>
<dbReference type="CDD" id="cd00866">
    <property type="entry name" value="PEBP_euk"/>
    <property type="match status" value="1"/>
</dbReference>
<keyword evidence="4" id="KW-1185">Reference proteome</keyword>
<accession>A0A1Q5SRD6</accession>
<gene>
    <name evidence="3" type="ORF">PENSUB_13278</name>
</gene>
<proteinExistence type="predicted"/>